<dbReference type="OrthoDB" id="120976at2759"/>
<dbReference type="Proteomes" id="UP001652626">
    <property type="component" value="Chromosome 20"/>
</dbReference>
<keyword evidence="2" id="KW-1185">Reference proteome</keyword>
<dbReference type="InterPro" id="IPR001611">
    <property type="entry name" value="Leu-rich_rpt"/>
</dbReference>
<dbReference type="RefSeq" id="XP_026500124.2">
    <property type="nucleotide sequence ID" value="XM_026644339.2"/>
</dbReference>
<dbReference type="InterPro" id="IPR053040">
    <property type="entry name" value="LRR-containing_protein_71"/>
</dbReference>
<accession>A0A8B8ISK5</accession>
<dbReference type="PANTHER" id="PTHR46984:SF1">
    <property type="entry name" value="LEUCINE-RICH REPEAT-CONTAINING PROTEIN 71"/>
    <property type="match status" value="1"/>
</dbReference>
<dbReference type="AlphaFoldDB" id="A0A8B8ISK5"/>
<feature type="region of interest" description="Disordered" evidence="1">
    <location>
        <begin position="326"/>
        <end position="359"/>
    </location>
</feature>
<dbReference type="Gene3D" id="3.80.10.10">
    <property type="entry name" value="Ribonuclease Inhibitor"/>
    <property type="match status" value="1"/>
</dbReference>
<organism evidence="2 3">
    <name type="scientific">Vanessa tameamea</name>
    <name type="common">Kamehameha butterfly</name>
    <dbReference type="NCBI Taxonomy" id="334116"/>
    <lineage>
        <taxon>Eukaryota</taxon>
        <taxon>Metazoa</taxon>
        <taxon>Ecdysozoa</taxon>
        <taxon>Arthropoda</taxon>
        <taxon>Hexapoda</taxon>
        <taxon>Insecta</taxon>
        <taxon>Pterygota</taxon>
        <taxon>Neoptera</taxon>
        <taxon>Endopterygota</taxon>
        <taxon>Lepidoptera</taxon>
        <taxon>Glossata</taxon>
        <taxon>Ditrysia</taxon>
        <taxon>Papilionoidea</taxon>
        <taxon>Nymphalidae</taxon>
        <taxon>Nymphalinae</taxon>
        <taxon>Vanessa</taxon>
    </lineage>
</organism>
<proteinExistence type="predicted"/>
<evidence type="ECO:0000313" key="3">
    <source>
        <dbReference type="RefSeq" id="XP_026500124.2"/>
    </source>
</evidence>
<name>A0A8B8ISK5_VANTA</name>
<reference evidence="3" key="1">
    <citation type="submission" date="2025-08" db="UniProtKB">
        <authorList>
            <consortium name="RefSeq"/>
        </authorList>
    </citation>
    <scope>IDENTIFICATION</scope>
    <source>
        <tissue evidence="3">Whole body</tissue>
    </source>
</reference>
<dbReference type="OMA" id="PISCTEM"/>
<dbReference type="GeneID" id="113403751"/>
<evidence type="ECO:0000256" key="1">
    <source>
        <dbReference type="SAM" id="MobiDB-lite"/>
    </source>
</evidence>
<evidence type="ECO:0000313" key="2">
    <source>
        <dbReference type="Proteomes" id="UP001652626"/>
    </source>
</evidence>
<dbReference type="SMART" id="SM00368">
    <property type="entry name" value="LRR_RI"/>
    <property type="match status" value="4"/>
</dbReference>
<dbReference type="InterPro" id="IPR032675">
    <property type="entry name" value="LRR_dom_sf"/>
</dbReference>
<sequence length="486" mass="55003">MKSPKSTKSLRSIRSARSGNTENIFHDDICDLDNMLVMACAKFNCPYAVSVKKEIRQDDYYKALKQADNKTKSKRISLMPEHKVPESTVDVPTHSDQASSVTPSVSYTNNIATTFVYDNYHTLTEIKITKVSQVPDILLKIIGLLVPYYKNLVRLSITNCGIDMYTIHELGKMLNVSTITEICLDGSPLASCDYSILLRSSLRNLSLCRCKVNDEACEIIASKLHHAAAADNLLLLNLSSNHITDEGAKYFGGALRTNRHLRYLNLADNHITDGGACYLLDVLIEFPLTYDEILNMRRWRLDYFKCRNTLYSKYLEGHCKRSYDQISQSTSSKRKKTSTTTLKSKPSARKEKERPSSGSAIEDFIKTKAEMMLTEVMGSFQDPFHPHCTKNVDGYKYYFGNMTLASLNLAYNNLSYITIKKLYKVILYQNSIRKTINGGLVKVVVDGNNMPISCTEMTDINDLMAKNIGQTGKNLELLRWRSRAIK</sequence>
<dbReference type="PANTHER" id="PTHR46984">
    <property type="entry name" value="LEUCINE-RICH REPEAT-CONTAINING PROTEIN 71"/>
    <property type="match status" value="1"/>
</dbReference>
<dbReference type="Pfam" id="PF13516">
    <property type="entry name" value="LRR_6"/>
    <property type="match status" value="2"/>
</dbReference>
<protein>
    <submittedName>
        <fullName evidence="3">Leucine-rich repeat-containing protein 71-like</fullName>
    </submittedName>
</protein>
<dbReference type="SUPFAM" id="SSF52047">
    <property type="entry name" value="RNI-like"/>
    <property type="match status" value="1"/>
</dbReference>
<gene>
    <name evidence="3" type="primary">LOC113403751</name>
</gene>